<proteinExistence type="inferred from homology"/>
<evidence type="ECO:0000256" key="6">
    <source>
        <dbReference type="ARBA" id="ARBA00022806"/>
    </source>
</evidence>
<feature type="domain" description="DEAD-box RNA helicase Q" evidence="15">
    <location>
        <begin position="5"/>
        <end position="33"/>
    </location>
</feature>
<accession>H2ZC84</accession>
<dbReference type="InterPro" id="IPR012541">
    <property type="entry name" value="DBP10_C"/>
</dbReference>
<dbReference type="Pfam" id="PF00270">
    <property type="entry name" value="DEAD"/>
    <property type="match status" value="1"/>
</dbReference>
<dbReference type="Pfam" id="PF00271">
    <property type="entry name" value="Helicase_C"/>
    <property type="match status" value="1"/>
</dbReference>
<dbReference type="Pfam" id="PF08147">
    <property type="entry name" value="DBP10CT"/>
    <property type="match status" value="1"/>
</dbReference>
<comment type="catalytic activity">
    <reaction evidence="10">
        <text>ATP + H2O = ADP + phosphate + H(+)</text>
        <dbReference type="Rhea" id="RHEA:13065"/>
        <dbReference type="ChEBI" id="CHEBI:15377"/>
        <dbReference type="ChEBI" id="CHEBI:15378"/>
        <dbReference type="ChEBI" id="CHEBI:30616"/>
        <dbReference type="ChEBI" id="CHEBI:43474"/>
        <dbReference type="ChEBI" id="CHEBI:456216"/>
        <dbReference type="EC" id="3.6.4.13"/>
    </reaction>
</comment>
<comment type="subcellular location">
    <subcellularLocation>
        <location evidence="1">Nucleus</location>
        <location evidence="1">Nucleolus</location>
    </subcellularLocation>
</comment>
<dbReference type="PANTHER" id="PTHR47959:SF8">
    <property type="entry name" value="RNA HELICASE"/>
    <property type="match status" value="1"/>
</dbReference>
<dbReference type="GO" id="GO:0005730">
    <property type="term" value="C:nucleolus"/>
    <property type="evidence" value="ECO:0007669"/>
    <property type="project" value="UniProtKB-SubCell"/>
</dbReference>
<feature type="short sequence motif" description="Q motif" evidence="11">
    <location>
        <begin position="5"/>
        <end position="33"/>
    </location>
</feature>
<dbReference type="FunFam" id="3.40.50.300:FF:000865">
    <property type="entry name" value="ATP-dependent RNA helicase DDX54"/>
    <property type="match status" value="1"/>
</dbReference>
<dbReference type="InterPro" id="IPR033517">
    <property type="entry name" value="DDX54/DBP10_DEAD-box_helicase"/>
</dbReference>
<dbReference type="PANTHER" id="PTHR47959">
    <property type="entry name" value="ATP-DEPENDENT RNA HELICASE RHLE-RELATED"/>
    <property type="match status" value="1"/>
</dbReference>
<dbReference type="GO" id="GO:0005829">
    <property type="term" value="C:cytosol"/>
    <property type="evidence" value="ECO:0007669"/>
    <property type="project" value="TreeGrafter"/>
</dbReference>
<evidence type="ECO:0000256" key="3">
    <source>
        <dbReference type="ARBA" id="ARBA00012552"/>
    </source>
</evidence>
<sequence>KKKSGGFQSMGLSHSVFKGVIRKGYKVPTPIQRKCIPLILSDKDVVAMARTGSGKTAAFLIPMFEKLQVTQSGAGARALLLSPTRELALQTFKFVKELGKYTSLRTACILGGDSMSEQFSAMHENPDVIIATPGRLMHVLVEMELRLSNMHYVVFDEADRLFELGFQEHLREILRRLPEDRQTLLFSATLPKQLVEFAKAGLNDPTLVRLDLDSKLSDQLKLAFLHLREDDKLPILIHLLRNVFKETEQSVVFVPTKHHVEYVKDVLQLLGMSCSYVYSSLDQTARKINIAKFRNKKTMVLIVTDVAARGLDIPMLDNVVNYSFPAKSKLFVHRVGRVARAGRTGTAYSLVCQDELAYAIDLHLFLGRPLNFAKSGHTYQGMLDKLVVDEEQATLENFRKNSTLQELLKISQNAYNKNSFVGHPYFTNIYIQKRTFFTVYNVLVQEYTAIFQYCCHANQDFRSNSWTWNKKCMYNSDKSEEARLNLLSSVRQYKPNSTIFEIGATTKSSGAVVMKKTRKRNMKFVELHREKVKKLSEKNEQEFSKPEINDTDEKPIEEETLKKKRRASNFKDNDFYIDYKPKDYNTEAGIGESRTNFAKEASNLTLDLIGDEDKMLRQQKLQQKVWDRKKKRFVNAQDSSGLGKKKIRTESGAVISSTYKKNIYQEWKKKTKLNDRNEDSHRSDGTSG</sequence>
<dbReference type="GO" id="GO:0003723">
    <property type="term" value="F:RNA binding"/>
    <property type="evidence" value="ECO:0007669"/>
    <property type="project" value="UniProtKB-KW"/>
</dbReference>
<dbReference type="HOGENOM" id="CLU_003041_5_2_1"/>
<dbReference type="InterPro" id="IPR027417">
    <property type="entry name" value="P-loop_NTPase"/>
</dbReference>
<dbReference type="InterPro" id="IPR000629">
    <property type="entry name" value="RNA-helicase_DEAD-box_CS"/>
</dbReference>
<dbReference type="SMART" id="SM00490">
    <property type="entry name" value="HELICc"/>
    <property type="match status" value="1"/>
</dbReference>
<dbReference type="InterPro" id="IPR014001">
    <property type="entry name" value="Helicase_ATP-bd"/>
</dbReference>
<evidence type="ECO:0000256" key="8">
    <source>
        <dbReference type="ARBA" id="ARBA00022884"/>
    </source>
</evidence>
<evidence type="ECO:0000256" key="5">
    <source>
        <dbReference type="ARBA" id="ARBA00022801"/>
    </source>
</evidence>
<comment type="similarity">
    <text evidence="2">Belongs to the DEAD box helicase family. DDX54/DBP10 subfamily.</text>
</comment>
<dbReference type="InterPro" id="IPR050079">
    <property type="entry name" value="DEAD_box_RNA_helicase"/>
</dbReference>
<evidence type="ECO:0000259" key="13">
    <source>
        <dbReference type="PROSITE" id="PS51192"/>
    </source>
</evidence>
<dbReference type="InterPro" id="IPR011545">
    <property type="entry name" value="DEAD/DEAH_box_helicase_dom"/>
</dbReference>
<dbReference type="SUPFAM" id="SSF52540">
    <property type="entry name" value="P-loop containing nucleoside triphosphate hydrolases"/>
    <property type="match status" value="1"/>
</dbReference>
<organism evidence="16 17">
    <name type="scientific">Ciona savignyi</name>
    <name type="common">Pacific transparent sea squirt</name>
    <dbReference type="NCBI Taxonomy" id="51511"/>
    <lineage>
        <taxon>Eukaryota</taxon>
        <taxon>Metazoa</taxon>
        <taxon>Chordata</taxon>
        <taxon>Tunicata</taxon>
        <taxon>Ascidiacea</taxon>
        <taxon>Phlebobranchia</taxon>
        <taxon>Cionidae</taxon>
        <taxon>Ciona</taxon>
    </lineage>
</organism>
<keyword evidence="4 12" id="KW-0547">Nucleotide-binding</keyword>
<dbReference type="PROSITE" id="PS51194">
    <property type="entry name" value="HELICASE_CTER"/>
    <property type="match status" value="1"/>
</dbReference>
<keyword evidence="7 12" id="KW-0067">ATP-binding</keyword>
<dbReference type="GeneTree" id="ENSGT00550000075100"/>
<evidence type="ECO:0000259" key="15">
    <source>
        <dbReference type="PROSITE" id="PS51195"/>
    </source>
</evidence>
<dbReference type="EC" id="3.6.4.13" evidence="3"/>
<evidence type="ECO:0000259" key="14">
    <source>
        <dbReference type="PROSITE" id="PS51194"/>
    </source>
</evidence>
<dbReference type="SMART" id="SM01123">
    <property type="entry name" value="DBP10CT"/>
    <property type="match status" value="1"/>
</dbReference>
<dbReference type="Ensembl" id="ENSCSAVT00000015374.1">
    <property type="protein sequence ID" value="ENSCSAVP00000015200.1"/>
    <property type="gene ID" value="ENSCSAVG00000008916.1"/>
</dbReference>
<keyword evidence="17" id="KW-1185">Reference proteome</keyword>
<dbReference type="PROSITE" id="PS00039">
    <property type="entry name" value="DEAD_ATP_HELICASE"/>
    <property type="match status" value="1"/>
</dbReference>
<keyword evidence="5 12" id="KW-0378">Hydrolase</keyword>
<dbReference type="PROSITE" id="PS51195">
    <property type="entry name" value="Q_MOTIF"/>
    <property type="match status" value="1"/>
</dbReference>
<dbReference type="CDD" id="cd18787">
    <property type="entry name" value="SF2_C_DEAD"/>
    <property type="match status" value="1"/>
</dbReference>
<evidence type="ECO:0000256" key="12">
    <source>
        <dbReference type="RuleBase" id="RU000492"/>
    </source>
</evidence>
<dbReference type="SMART" id="SM00487">
    <property type="entry name" value="DEXDc"/>
    <property type="match status" value="1"/>
</dbReference>
<evidence type="ECO:0000256" key="4">
    <source>
        <dbReference type="ARBA" id="ARBA00022741"/>
    </source>
</evidence>
<keyword evidence="9" id="KW-0539">Nucleus</keyword>
<evidence type="ECO:0000256" key="2">
    <source>
        <dbReference type="ARBA" id="ARBA00010379"/>
    </source>
</evidence>
<dbReference type="InterPro" id="IPR014014">
    <property type="entry name" value="RNA_helicase_DEAD_Q_motif"/>
</dbReference>
<name>H2ZC84_CIOSA</name>
<protein>
    <recommendedName>
        <fullName evidence="3">RNA helicase</fullName>
        <ecNumber evidence="3">3.6.4.13</ecNumber>
    </recommendedName>
</protein>
<evidence type="ECO:0000313" key="16">
    <source>
        <dbReference type="Ensembl" id="ENSCSAVP00000015200.1"/>
    </source>
</evidence>
<dbReference type="AlphaFoldDB" id="H2ZC84"/>
<reference evidence="17" key="1">
    <citation type="submission" date="2003-08" db="EMBL/GenBank/DDBJ databases">
        <authorList>
            <person name="Birren B."/>
            <person name="Nusbaum C."/>
            <person name="Abebe A."/>
            <person name="Abouelleil A."/>
            <person name="Adekoya E."/>
            <person name="Ait-zahra M."/>
            <person name="Allen N."/>
            <person name="Allen T."/>
            <person name="An P."/>
            <person name="Anderson M."/>
            <person name="Anderson S."/>
            <person name="Arachchi H."/>
            <person name="Armbruster J."/>
            <person name="Bachantsang P."/>
            <person name="Baldwin J."/>
            <person name="Barry A."/>
            <person name="Bayul T."/>
            <person name="Blitshsteyn B."/>
            <person name="Bloom T."/>
            <person name="Blye J."/>
            <person name="Boguslavskiy L."/>
            <person name="Borowsky M."/>
            <person name="Boukhgalter B."/>
            <person name="Brunache A."/>
            <person name="Butler J."/>
            <person name="Calixte N."/>
            <person name="Calvo S."/>
            <person name="Camarata J."/>
            <person name="Campo K."/>
            <person name="Chang J."/>
            <person name="Cheshatsang Y."/>
            <person name="Citroen M."/>
            <person name="Collymore A."/>
            <person name="Considine T."/>
            <person name="Cook A."/>
            <person name="Cooke P."/>
            <person name="Corum B."/>
            <person name="Cuomo C."/>
            <person name="David R."/>
            <person name="Dawoe T."/>
            <person name="Degray S."/>
            <person name="Dodge S."/>
            <person name="Dooley K."/>
            <person name="Dorje P."/>
            <person name="Dorjee K."/>
            <person name="Dorris L."/>
            <person name="Duffey N."/>
            <person name="Dupes A."/>
            <person name="Elkins T."/>
            <person name="Engels R."/>
            <person name="Erickson J."/>
            <person name="Farina A."/>
            <person name="Faro S."/>
            <person name="Ferreira P."/>
            <person name="Fischer H."/>
            <person name="Fitzgerald M."/>
            <person name="Foley K."/>
            <person name="Gage D."/>
            <person name="Galagan J."/>
            <person name="Gearin G."/>
            <person name="Gnerre S."/>
            <person name="Gnirke A."/>
            <person name="Goyette A."/>
            <person name="Graham J."/>
            <person name="Grandbois E."/>
            <person name="Gyaltsen K."/>
            <person name="Hafez N."/>
            <person name="Hagopian D."/>
            <person name="Hagos B."/>
            <person name="Hall J."/>
            <person name="Hatcher B."/>
            <person name="Heller A."/>
            <person name="Higgins H."/>
            <person name="Honan T."/>
            <person name="Horn A."/>
            <person name="Houde N."/>
            <person name="Hughes L."/>
            <person name="Hulme W."/>
            <person name="Husby E."/>
            <person name="Iliev I."/>
            <person name="Jaffe D."/>
            <person name="Jones C."/>
            <person name="Kamal M."/>
            <person name="Kamat A."/>
            <person name="Kamvysselis M."/>
            <person name="Karlsson E."/>
            <person name="Kells C."/>
            <person name="Kieu A."/>
            <person name="Kisner P."/>
            <person name="Kodira C."/>
            <person name="Kulbokas E."/>
            <person name="Labutti K."/>
            <person name="Lama D."/>
            <person name="Landers T."/>
            <person name="Leger J."/>
            <person name="Levine S."/>
            <person name="Lewis D."/>
            <person name="Lewis T."/>
            <person name="Lindblad-toh K."/>
            <person name="Liu X."/>
            <person name="Lokyitsang T."/>
            <person name="Lokyitsang Y."/>
            <person name="Lucien O."/>
            <person name="Lui A."/>
            <person name="Ma L.J."/>
            <person name="Mabbitt R."/>
            <person name="Macdonald J."/>
            <person name="Maclean C."/>
            <person name="Major J."/>
            <person name="Manning J."/>
            <person name="Marabella R."/>
            <person name="Maru K."/>
            <person name="Matthews C."/>
            <person name="Mauceli E."/>
            <person name="Mccarthy M."/>
            <person name="Mcdonough S."/>
            <person name="Mcghee T."/>
            <person name="Meldrim J."/>
            <person name="Meneus L."/>
            <person name="Mesirov J."/>
            <person name="Mihalev A."/>
            <person name="Mihova T."/>
            <person name="Mikkelsen T."/>
            <person name="Mlenga V."/>
            <person name="Moru K."/>
            <person name="Mozes J."/>
            <person name="Mulrain L."/>
            <person name="Munson G."/>
            <person name="Naylor J."/>
            <person name="Newes C."/>
            <person name="Nguyen C."/>
            <person name="Nguyen N."/>
            <person name="Nguyen T."/>
            <person name="Nicol R."/>
            <person name="Nielsen C."/>
            <person name="Nizzari M."/>
            <person name="Norbu C."/>
            <person name="Norbu N."/>
            <person name="O'donnell P."/>
            <person name="Okoawo O."/>
            <person name="O'leary S."/>
            <person name="Omotosho B."/>
            <person name="O'neill K."/>
            <person name="Osman S."/>
            <person name="Parker S."/>
            <person name="Perrin D."/>
            <person name="Phunkhang P."/>
            <person name="Piqani B."/>
            <person name="Purcell S."/>
            <person name="Rachupka T."/>
            <person name="Ramasamy U."/>
            <person name="Rameau R."/>
            <person name="Ray V."/>
            <person name="Raymond C."/>
            <person name="Retta R."/>
            <person name="Richardson S."/>
            <person name="Rise C."/>
            <person name="Rodriguez J."/>
            <person name="Rogers J."/>
            <person name="Rogov P."/>
            <person name="Rutman M."/>
            <person name="Schupbach R."/>
            <person name="Seaman C."/>
            <person name="Settipalli S."/>
            <person name="Sharpe T."/>
            <person name="Sheridan J."/>
            <person name="Sherpa N."/>
            <person name="Shi J."/>
            <person name="Smirnov S."/>
            <person name="Smith C."/>
            <person name="Sougnez C."/>
            <person name="Spencer B."/>
            <person name="Stalker J."/>
            <person name="Stange-thomann N."/>
            <person name="Stavropoulos S."/>
            <person name="Stetson K."/>
            <person name="Stone C."/>
            <person name="Stone S."/>
            <person name="Stubbs M."/>
            <person name="Talamas J."/>
            <person name="Tchuinga P."/>
            <person name="Tenzing P."/>
            <person name="Tesfaye S."/>
            <person name="Theodore J."/>
            <person name="Thoulutsang Y."/>
            <person name="Topham K."/>
            <person name="Towey S."/>
            <person name="Tsamla T."/>
            <person name="Tsomo N."/>
            <person name="Vallee D."/>
            <person name="Vassiliev H."/>
            <person name="Venkataraman V."/>
            <person name="Vinson J."/>
            <person name="Vo A."/>
            <person name="Wade C."/>
            <person name="Wang S."/>
            <person name="Wangchuk T."/>
            <person name="Wangdi T."/>
            <person name="Whittaker C."/>
            <person name="Wilkinson J."/>
            <person name="Wu Y."/>
            <person name="Wyman D."/>
            <person name="Yadav S."/>
            <person name="Yang S."/>
            <person name="Yang X."/>
            <person name="Yeager S."/>
            <person name="Yee E."/>
            <person name="Young G."/>
            <person name="Zainoun J."/>
            <person name="Zembeck L."/>
            <person name="Zimmer A."/>
            <person name="Zody M."/>
            <person name="Lander E."/>
        </authorList>
    </citation>
    <scope>NUCLEOTIDE SEQUENCE [LARGE SCALE GENOMIC DNA]</scope>
</reference>
<keyword evidence="6 12" id="KW-0347">Helicase</keyword>
<evidence type="ECO:0000256" key="7">
    <source>
        <dbReference type="ARBA" id="ARBA00022840"/>
    </source>
</evidence>
<dbReference type="CDD" id="cd17959">
    <property type="entry name" value="DEADc_DDX54"/>
    <property type="match status" value="1"/>
</dbReference>
<reference evidence="16" key="3">
    <citation type="submission" date="2025-09" db="UniProtKB">
        <authorList>
            <consortium name="Ensembl"/>
        </authorList>
    </citation>
    <scope>IDENTIFICATION</scope>
</reference>
<evidence type="ECO:0000256" key="10">
    <source>
        <dbReference type="ARBA" id="ARBA00047984"/>
    </source>
</evidence>
<evidence type="ECO:0000313" key="17">
    <source>
        <dbReference type="Proteomes" id="UP000007875"/>
    </source>
</evidence>
<evidence type="ECO:0000256" key="9">
    <source>
        <dbReference type="ARBA" id="ARBA00023242"/>
    </source>
</evidence>
<reference evidence="16" key="2">
    <citation type="submission" date="2025-08" db="UniProtKB">
        <authorList>
            <consortium name="Ensembl"/>
        </authorList>
    </citation>
    <scope>IDENTIFICATION</scope>
</reference>
<dbReference type="GO" id="GO:0005524">
    <property type="term" value="F:ATP binding"/>
    <property type="evidence" value="ECO:0007669"/>
    <property type="project" value="UniProtKB-KW"/>
</dbReference>
<keyword evidence="8" id="KW-0694">RNA-binding</keyword>
<dbReference type="GO" id="GO:0003724">
    <property type="term" value="F:RNA helicase activity"/>
    <property type="evidence" value="ECO:0007669"/>
    <property type="project" value="UniProtKB-EC"/>
</dbReference>
<feature type="domain" description="Helicase C-terminal" evidence="14">
    <location>
        <begin position="235"/>
        <end position="387"/>
    </location>
</feature>
<dbReference type="InterPro" id="IPR001650">
    <property type="entry name" value="Helicase_C-like"/>
</dbReference>
<feature type="domain" description="Helicase ATP-binding" evidence="13">
    <location>
        <begin position="36"/>
        <end position="208"/>
    </location>
</feature>
<dbReference type="Proteomes" id="UP000007875">
    <property type="component" value="Unassembled WGS sequence"/>
</dbReference>
<dbReference type="Gene3D" id="3.40.50.300">
    <property type="entry name" value="P-loop containing nucleotide triphosphate hydrolases"/>
    <property type="match status" value="2"/>
</dbReference>
<dbReference type="GO" id="GO:0016887">
    <property type="term" value="F:ATP hydrolysis activity"/>
    <property type="evidence" value="ECO:0007669"/>
    <property type="project" value="RHEA"/>
</dbReference>
<evidence type="ECO:0000256" key="1">
    <source>
        <dbReference type="ARBA" id="ARBA00004604"/>
    </source>
</evidence>
<dbReference type="PROSITE" id="PS51192">
    <property type="entry name" value="HELICASE_ATP_BIND_1"/>
    <property type="match status" value="1"/>
</dbReference>
<evidence type="ECO:0000256" key="11">
    <source>
        <dbReference type="PROSITE-ProRule" id="PRU00552"/>
    </source>
</evidence>